<evidence type="ECO:0000313" key="15">
    <source>
        <dbReference type="EMBL" id="KMZ56461.1"/>
    </source>
</evidence>
<keyword evidence="9 12" id="KW-1133">Transmembrane helix</keyword>
<evidence type="ECO:0000256" key="9">
    <source>
        <dbReference type="ARBA" id="ARBA00022989"/>
    </source>
</evidence>
<evidence type="ECO:0000256" key="6">
    <source>
        <dbReference type="ARBA" id="ARBA00022737"/>
    </source>
</evidence>
<evidence type="ECO:0000256" key="7">
    <source>
        <dbReference type="ARBA" id="ARBA00022741"/>
    </source>
</evidence>
<dbReference type="Gene3D" id="3.80.10.10">
    <property type="entry name" value="Ribonuclease Inhibitor"/>
    <property type="match status" value="2"/>
</dbReference>
<evidence type="ECO:0000256" key="3">
    <source>
        <dbReference type="ARBA" id="ARBA00022614"/>
    </source>
</evidence>
<gene>
    <name evidence="15" type="ORF">ZOSMA_95G00560</name>
</gene>
<dbReference type="PANTHER" id="PTHR48010">
    <property type="entry name" value="OS05G0588300 PROTEIN"/>
    <property type="match status" value="1"/>
</dbReference>
<evidence type="ECO:0000313" key="16">
    <source>
        <dbReference type="Proteomes" id="UP000036987"/>
    </source>
</evidence>
<evidence type="ECO:0000256" key="10">
    <source>
        <dbReference type="ARBA" id="ARBA00023136"/>
    </source>
</evidence>
<dbReference type="InterPro" id="IPR013210">
    <property type="entry name" value="LRR_N_plant-typ"/>
</dbReference>
<evidence type="ECO:0000256" key="4">
    <source>
        <dbReference type="ARBA" id="ARBA00022692"/>
    </source>
</evidence>
<keyword evidence="6" id="KW-0677">Repeat</keyword>
<dbReference type="PROSITE" id="PS50011">
    <property type="entry name" value="PROTEIN_KINASE_DOM"/>
    <property type="match status" value="1"/>
</dbReference>
<evidence type="ECO:0000259" key="14">
    <source>
        <dbReference type="PROSITE" id="PS50011"/>
    </source>
</evidence>
<dbReference type="GO" id="GO:0005524">
    <property type="term" value="F:ATP binding"/>
    <property type="evidence" value="ECO:0007669"/>
    <property type="project" value="UniProtKB-UniRule"/>
</dbReference>
<keyword evidence="7 11" id="KW-0547">Nucleotide-binding</keyword>
<evidence type="ECO:0000256" key="8">
    <source>
        <dbReference type="ARBA" id="ARBA00022840"/>
    </source>
</evidence>
<dbReference type="Proteomes" id="UP000036987">
    <property type="component" value="Unassembled WGS sequence"/>
</dbReference>
<dbReference type="FunFam" id="3.80.10.10:FF:000234">
    <property type="entry name" value="Probable inactive receptor kinase RLK902"/>
    <property type="match status" value="1"/>
</dbReference>
<dbReference type="FunFam" id="1.10.510.10:FF:000095">
    <property type="entry name" value="protein STRUBBELIG-RECEPTOR FAMILY 8"/>
    <property type="match status" value="1"/>
</dbReference>
<evidence type="ECO:0000256" key="12">
    <source>
        <dbReference type="SAM" id="Phobius"/>
    </source>
</evidence>
<proteinExistence type="predicted"/>
<dbReference type="SUPFAM" id="SSF56112">
    <property type="entry name" value="Protein kinase-like (PK-like)"/>
    <property type="match status" value="1"/>
</dbReference>
<feature type="chain" id="PRO_5005527103" evidence="13">
    <location>
        <begin position="23"/>
        <end position="641"/>
    </location>
</feature>
<dbReference type="GO" id="GO:0004672">
    <property type="term" value="F:protein kinase activity"/>
    <property type="evidence" value="ECO:0007669"/>
    <property type="project" value="InterPro"/>
</dbReference>
<keyword evidence="8 11" id="KW-0067">ATP-binding</keyword>
<dbReference type="Gene3D" id="3.30.200.20">
    <property type="entry name" value="Phosphorylase Kinase, domain 1"/>
    <property type="match status" value="1"/>
</dbReference>
<dbReference type="InterPro" id="IPR011009">
    <property type="entry name" value="Kinase-like_dom_sf"/>
</dbReference>
<dbReference type="InterPro" id="IPR001245">
    <property type="entry name" value="Ser-Thr/Tyr_kinase_cat_dom"/>
</dbReference>
<dbReference type="SUPFAM" id="SSF52058">
    <property type="entry name" value="L domain-like"/>
    <property type="match status" value="1"/>
</dbReference>
<keyword evidence="15" id="KW-0418">Kinase</keyword>
<dbReference type="InterPro" id="IPR001611">
    <property type="entry name" value="Leu-rich_rpt"/>
</dbReference>
<keyword evidence="16" id="KW-1185">Reference proteome</keyword>
<feature type="binding site" evidence="11">
    <location>
        <position position="355"/>
    </location>
    <ligand>
        <name>ATP</name>
        <dbReference type="ChEBI" id="CHEBI:30616"/>
    </ligand>
</feature>
<dbReference type="GO" id="GO:0005886">
    <property type="term" value="C:plasma membrane"/>
    <property type="evidence" value="ECO:0007669"/>
    <property type="project" value="UniProtKB-SubCell"/>
</dbReference>
<evidence type="ECO:0000256" key="13">
    <source>
        <dbReference type="SAM" id="SignalP"/>
    </source>
</evidence>
<dbReference type="OrthoDB" id="676979at2759"/>
<feature type="domain" description="Protein kinase" evidence="14">
    <location>
        <begin position="327"/>
        <end position="602"/>
    </location>
</feature>
<dbReference type="InterPro" id="IPR000719">
    <property type="entry name" value="Prot_kinase_dom"/>
</dbReference>
<keyword evidence="10 12" id="KW-0472">Membrane</keyword>
<dbReference type="Pfam" id="PF08263">
    <property type="entry name" value="LRRNT_2"/>
    <property type="match status" value="1"/>
</dbReference>
<protein>
    <submittedName>
        <fullName evidence="15">Receptor-like kinase 1</fullName>
    </submittedName>
</protein>
<dbReference type="FunFam" id="3.30.200.20:FF:000307">
    <property type="entry name" value="pollen receptor-like kinase 1"/>
    <property type="match status" value="1"/>
</dbReference>
<evidence type="ECO:0000256" key="11">
    <source>
        <dbReference type="PROSITE-ProRule" id="PRU10141"/>
    </source>
</evidence>
<evidence type="ECO:0000256" key="2">
    <source>
        <dbReference type="ARBA" id="ARBA00022553"/>
    </source>
</evidence>
<keyword evidence="15" id="KW-0675">Receptor</keyword>
<dbReference type="InterPro" id="IPR032675">
    <property type="entry name" value="LRR_dom_sf"/>
</dbReference>
<comment type="caution">
    <text evidence="15">The sequence shown here is derived from an EMBL/GenBank/DDBJ whole genome shotgun (WGS) entry which is preliminary data.</text>
</comment>
<name>A0A0K9NI61_ZOSMR</name>
<dbReference type="Pfam" id="PF07714">
    <property type="entry name" value="PK_Tyr_Ser-Thr"/>
    <property type="match status" value="1"/>
</dbReference>
<feature type="transmembrane region" description="Helical" evidence="12">
    <location>
        <begin position="250"/>
        <end position="276"/>
    </location>
</feature>
<dbReference type="AlphaFoldDB" id="A0A0K9NI61"/>
<dbReference type="PROSITE" id="PS00107">
    <property type="entry name" value="PROTEIN_KINASE_ATP"/>
    <property type="match status" value="1"/>
</dbReference>
<keyword evidence="5 13" id="KW-0732">Signal</keyword>
<sequence length="641" mass="70938">MEQDRLIVIASLLSGFLFFLLGSSTSLTSDGEALIKFCTLVPHRYDALNWKPFTSICHTWAGVSCNSDESRVIAVHLSAIGLSGIIPPDTLSRLTALRILNLHSNNLSGSFPSEIANLSALIEVRLQFNRFSGKLPFDFSLWRDLSVVDLSYNFFNGSIPLSIANLSRLGDLNLSNNMLTGNIPDLSLPSLQFLNFSNNNLEGVIPDSLQRFPDSSFSGNYLYSKTFPPVSPPSSNSTSSECKKHKKSSLVGIVAGSTILGLIILVILITLLICCLRGKARYTPRPKKIVKLDRSLENVALVRQDEGNKLVFFEGCTFNFDLEDLLRASAEVLGKGTYGMAYKAVLEDSTNLVVKRIKDVGMGKREFEQQMELVGSIKHENLMELRAYYYSKDEKLMVYDYYSLGSVFSMLHGNRGGIRTPLDWEARLSIAIGVAKGLAYIHSDCGGRLVHGNIKSSNIFLNRHFCGCISDLGVTALINQTATPISRTAGYRAPEIVEIRKPTQMSDVYSFGVFLLELLTGKSPIQVIGSDDDVLHLVRWVHSVVREEWTAEVFDVELMRLTNIEEELVEMLKIAMSCVARLSGERPKMAEVVKMISDVRRLDTTNQSSFDEASSEVDSTDTIPALLAHEEGSSLPIEQSS</sequence>
<keyword evidence="15" id="KW-0808">Transferase</keyword>
<keyword evidence="4 12" id="KW-0812">Transmembrane</keyword>
<dbReference type="EMBL" id="LFYR01002184">
    <property type="protein sequence ID" value="KMZ56461.1"/>
    <property type="molecule type" value="Genomic_DNA"/>
</dbReference>
<keyword evidence="2" id="KW-0597">Phosphoprotein</keyword>
<dbReference type="InterPro" id="IPR050994">
    <property type="entry name" value="At_inactive_RLKs"/>
</dbReference>
<comment type="subcellular location">
    <subcellularLocation>
        <location evidence="1">Cell membrane</location>
        <topology evidence="1">Single-pass membrane protein</topology>
    </subcellularLocation>
</comment>
<dbReference type="PANTHER" id="PTHR48010:SF6">
    <property type="entry name" value="OS01G0223600 PROTEIN"/>
    <property type="match status" value="1"/>
</dbReference>
<evidence type="ECO:0000256" key="1">
    <source>
        <dbReference type="ARBA" id="ARBA00004162"/>
    </source>
</evidence>
<dbReference type="OMA" id="HIHTEND"/>
<accession>A0A0K9NI61</accession>
<reference evidence="16" key="1">
    <citation type="journal article" date="2016" name="Nature">
        <title>The genome of the seagrass Zostera marina reveals angiosperm adaptation to the sea.</title>
        <authorList>
            <person name="Olsen J.L."/>
            <person name="Rouze P."/>
            <person name="Verhelst B."/>
            <person name="Lin Y.-C."/>
            <person name="Bayer T."/>
            <person name="Collen J."/>
            <person name="Dattolo E."/>
            <person name="De Paoli E."/>
            <person name="Dittami S."/>
            <person name="Maumus F."/>
            <person name="Michel G."/>
            <person name="Kersting A."/>
            <person name="Lauritano C."/>
            <person name="Lohaus R."/>
            <person name="Toepel M."/>
            <person name="Tonon T."/>
            <person name="Vanneste K."/>
            <person name="Amirebrahimi M."/>
            <person name="Brakel J."/>
            <person name="Bostroem C."/>
            <person name="Chovatia M."/>
            <person name="Grimwood J."/>
            <person name="Jenkins J.W."/>
            <person name="Jueterbock A."/>
            <person name="Mraz A."/>
            <person name="Stam W.T."/>
            <person name="Tice H."/>
            <person name="Bornberg-Bauer E."/>
            <person name="Green P.J."/>
            <person name="Pearson G.A."/>
            <person name="Procaccini G."/>
            <person name="Duarte C.M."/>
            <person name="Schmutz J."/>
            <person name="Reusch T.B.H."/>
            <person name="Van de Peer Y."/>
        </authorList>
    </citation>
    <scope>NUCLEOTIDE SEQUENCE [LARGE SCALE GENOMIC DNA]</scope>
    <source>
        <strain evidence="16">cv. Finnish</strain>
    </source>
</reference>
<keyword evidence="3" id="KW-0433">Leucine-rich repeat</keyword>
<dbReference type="InterPro" id="IPR017441">
    <property type="entry name" value="Protein_kinase_ATP_BS"/>
</dbReference>
<feature type="signal peptide" evidence="13">
    <location>
        <begin position="1"/>
        <end position="22"/>
    </location>
</feature>
<organism evidence="15 16">
    <name type="scientific">Zostera marina</name>
    <name type="common">Eelgrass</name>
    <dbReference type="NCBI Taxonomy" id="29655"/>
    <lineage>
        <taxon>Eukaryota</taxon>
        <taxon>Viridiplantae</taxon>
        <taxon>Streptophyta</taxon>
        <taxon>Embryophyta</taxon>
        <taxon>Tracheophyta</taxon>
        <taxon>Spermatophyta</taxon>
        <taxon>Magnoliopsida</taxon>
        <taxon>Liliopsida</taxon>
        <taxon>Zosteraceae</taxon>
        <taxon>Zostera</taxon>
    </lineage>
</organism>
<evidence type="ECO:0000256" key="5">
    <source>
        <dbReference type="ARBA" id="ARBA00022729"/>
    </source>
</evidence>
<dbReference type="Gene3D" id="1.10.510.10">
    <property type="entry name" value="Transferase(Phosphotransferase) domain 1"/>
    <property type="match status" value="1"/>
</dbReference>
<dbReference type="STRING" id="29655.A0A0K9NI61"/>
<dbReference type="Pfam" id="PF00560">
    <property type="entry name" value="LRR_1"/>
    <property type="match status" value="3"/>
</dbReference>